<dbReference type="InterPro" id="IPR018964">
    <property type="entry name" value="Phage_phiJL001_Gp84_C"/>
</dbReference>
<reference evidence="2 3" key="1">
    <citation type="submission" date="2017-03" db="EMBL/GenBank/DDBJ databases">
        <authorList>
            <person name="Afonso C.L."/>
            <person name="Miller P.J."/>
            <person name="Scott M.A."/>
            <person name="Spackman E."/>
            <person name="Goraichik I."/>
            <person name="Dimitrov K.M."/>
            <person name="Suarez D.L."/>
            <person name="Swayne D.E."/>
        </authorList>
    </citation>
    <scope>NUCLEOTIDE SEQUENCE [LARGE SCALE GENOMIC DNA]</scope>
    <source>
        <strain evidence="2 3">CECT 7066</strain>
    </source>
</reference>
<organism evidence="2 3">
    <name type="scientific">Palleronia marisminoris</name>
    <dbReference type="NCBI Taxonomy" id="315423"/>
    <lineage>
        <taxon>Bacteria</taxon>
        <taxon>Pseudomonadati</taxon>
        <taxon>Pseudomonadota</taxon>
        <taxon>Alphaproteobacteria</taxon>
        <taxon>Rhodobacterales</taxon>
        <taxon>Roseobacteraceae</taxon>
        <taxon>Palleronia</taxon>
    </lineage>
</organism>
<dbReference type="STRING" id="315423.SAMN04488020_101437"/>
<dbReference type="Pfam" id="PF09356">
    <property type="entry name" value="Phage_BR0599"/>
    <property type="match status" value="1"/>
</dbReference>
<keyword evidence="3" id="KW-1185">Reference proteome</keyword>
<proteinExistence type="predicted"/>
<evidence type="ECO:0000313" key="2">
    <source>
        <dbReference type="EMBL" id="SLN16955.1"/>
    </source>
</evidence>
<sequence>MADLTGTLCRCWRLTCSDGRVFAFTDHDARLSFDGADFSPSDAMTARALEQTTGLSVDNSEAIGALSAAGLTEEDILAGRFDSAAVEIWQVNWSDLSDRRLSFRGTLGEIERAGGAFKAELRGLTEQLNRPVGRLYQKQCAARFGDATCGMNADIYAVDVVVSRIEGAMIEVTAGTAPAEHYAFGTLRVLDGAASGQVVHVRGDRAADGARSLTLWDSVRGLAIGDRVKLIAGCDKRAATCREKFGNMLNFRGFPHLPTEDWVTAYPSGGAS</sequence>
<evidence type="ECO:0000259" key="1">
    <source>
        <dbReference type="Pfam" id="PF09356"/>
    </source>
</evidence>
<dbReference type="InterPro" id="IPR011928">
    <property type="entry name" value="Phage_phiJL001_Gp84"/>
</dbReference>
<feature type="domain" description="Bacteriophage phiJL001 Gp84 C-terminal" evidence="1">
    <location>
        <begin position="181"/>
        <end position="261"/>
    </location>
</feature>
<dbReference type="NCBIfam" id="TIGR02218">
    <property type="entry name" value="phg_TIGR02218"/>
    <property type="match status" value="1"/>
</dbReference>
<dbReference type="RefSeq" id="WP_085852462.1">
    <property type="nucleotide sequence ID" value="NZ_FOPF01000001.1"/>
</dbReference>
<gene>
    <name evidence="2" type="ORF">PAM7066_00437</name>
</gene>
<name>A0A1Y5RI08_9RHOB</name>
<dbReference type="EMBL" id="FWFV01000001">
    <property type="protein sequence ID" value="SLN16955.1"/>
    <property type="molecule type" value="Genomic_DNA"/>
</dbReference>
<dbReference type="Proteomes" id="UP000193870">
    <property type="component" value="Unassembled WGS sequence"/>
</dbReference>
<evidence type="ECO:0000313" key="3">
    <source>
        <dbReference type="Proteomes" id="UP000193870"/>
    </source>
</evidence>
<dbReference type="Pfam" id="PF09931">
    <property type="entry name" value="Phage_phiJL001_Gp84_N"/>
    <property type="match status" value="1"/>
</dbReference>
<protein>
    <recommendedName>
        <fullName evidence="1">Bacteriophage phiJL001 Gp84 C-terminal domain-containing protein</fullName>
    </recommendedName>
</protein>
<dbReference type="OrthoDB" id="1633386at2"/>
<dbReference type="AlphaFoldDB" id="A0A1Y5RI08"/>
<accession>A0A1Y5RI08</accession>